<keyword evidence="6" id="KW-0472">Membrane</keyword>
<keyword evidence="8" id="KW-0808">Transferase</keyword>
<evidence type="ECO:0000256" key="4">
    <source>
        <dbReference type="ARBA" id="ARBA00022729"/>
    </source>
</evidence>
<comment type="subcellular location">
    <subcellularLocation>
        <location evidence="1">Membrane</location>
        <topology evidence="1">Single-pass type I membrane protein</topology>
    </subcellularLocation>
</comment>
<dbReference type="InterPro" id="IPR011009">
    <property type="entry name" value="Kinase-like_dom_sf"/>
</dbReference>
<proteinExistence type="predicted"/>
<evidence type="ECO:0000256" key="7">
    <source>
        <dbReference type="ARBA" id="ARBA00023180"/>
    </source>
</evidence>
<dbReference type="Proteomes" id="UP000053555">
    <property type="component" value="Unassembled WGS sequence"/>
</dbReference>
<keyword evidence="2" id="KW-0723">Serine/threonine-protein kinase</keyword>
<organism evidence="8">
    <name type="scientific">Glycine soja</name>
    <name type="common">Wild soybean</name>
    <dbReference type="NCBI Taxonomy" id="3848"/>
    <lineage>
        <taxon>Eukaryota</taxon>
        <taxon>Viridiplantae</taxon>
        <taxon>Streptophyta</taxon>
        <taxon>Embryophyta</taxon>
        <taxon>Tracheophyta</taxon>
        <taxon>Spermatophyta</taxon>
        <taxon>Magnoliopsida</taxon>
        <taxon>eudicotyledons</taxon>
        <taxon>Gunneridae</taxon>
        <taxon>Pentapetalae</taxon>
        <taxon>rosids</taxon>
        <taxon>fabids</taxon>
        <taxon>Fabales</taxon>
        <taxon>Fabaceae</taxon>
        <taxon>Papilionoideae</taxon>
        <taxon>50 kb inversion clade</taxon>
        <taxon>NPAAA clade</taxon>
        <taxon>indigoferoid/millettioid clade</taxon>
        <taxon>Phaseoleae</taxon>
        <taxon>Glycine</taxon>
        <taxon>Glycine subgen. Soja</taxon>
    </lineage>
</organism>
<dbReference type="AlphaFoldDB" id="A0A0B2Q6M5"/>
<evidence type="ECO:0000256" key="5">
    <source>
        <dbReference type="ARBA" id="ARBA00022989"/>
    </source>
</evidence>
<accession>A0A0B2Q6M5</accession>
<dbReference type="InterPro" id="IPR045874">
    <property type="entry name" value="LRK10/LRL21-25-like"/>
</dbReference>
<dbReference type="PANTHER" id="PTHR27009">
    <property type="entry name" value="RUST RESISTANCE KINASE LR10-RELATED"/>
    <property type="match status" value="1"/>
</dbReference>
<dbReference type="EC" id="2.7.1.-" evidence="8"/>
<dbReference type="GO" id="GO:0030246">
    <property type="term" value="F:carbohydrate binding"/>
    <property type="evidence" value="ECO:0007669"/>
    <property type="project" value="UniProtKB-KW"/>
</dbReference>
<gene>
    <name evidence="8" type="ORF">glysoja_036335</name>
</gene>
<dbReference type="Gene3D" id="1.10.510.10">
    <property type="entry name" value="Transferase(Phosphotransferase) domain 1"/>
    <property type="match status" value="1"/>
</dbReference>
<reference evidence="8" key="1">
    <citation type="submission" date="2014-07" db="EMBL/GenBank/DDBJ databases">
        <title>Identification of a novel salt tolerance gene in wild soybean by whole-genome sequencing.</title>
        <authorList>
            <person name="Lam H.-M."/>
            <person name="Qi X."/>
            <person name="Li M.-W."/>
            <person name="Liu X."/>
            <person name="Xie M."/>
            <person name="Ni M."/>
            <person name="Xu X."/>
        </authorList>
    </citation>
    <scope>NUCLEOTIDE SEQUENCE [LARGE SCALE GENOMIC DNA]</scope>
    <source>
        <tissue evidence="8">Root</tissue>
    </source>
</reference>
<dbReference type="GO" id="GO:0016020">
    <property type="term" value="C:membrane"/>
    <property type="evidence" value="ECO:0007669"/>
    <property type="project" value="UniProtKB-SubCell"/>
</dbReference>
<protein>
    <submittedName>
        <fullName evidence="8">G-type lectin S-receptor-like serine/threonine-protein kinase</fullName>
        <ecNumber evidence="8">2.7.1.-</ecNumber>
    </submittedName>
</protein>
<keyword evidence="3" id="KW-0812">Transmembrane</keyword>
<name>A0A0B2Q6M5_GLYSO</name>
<evidence type="ECO:0000256" key="3">
    <source>
        <dbReference type="ARBA" id="ARBA00022692"/>
    </source>
</evidence>
<sequence length="205" mass="22261">MDRGVSVVISVAAAGSGASTGVDSDGGGAGGTGVFSSTNSVQHVEAGNMVISIQVLREVTNNFNKGNILGRGDDFCPKISDLGLDKLRKKEDIVTMSRRRGTPRYKALWLGVRSGTSLVGPVEEILDGQIRDAYDSRAHFETVNRMVKTAMWCLQDRPELRPTIGKVAKMLEGTVEITNLNKPTIFFLGEEETNDKKLMCCHVMK</sequence>
<dbReference type="EMBL" id="KN660981">
    <property type="protein sequence ID" value="KHN15467.1"/>
    <property type="molecule type" value="Genomic_DNA"/>
</dbReference>
<dbReference type="GO" id="GO:0004674">
    <property type="term" value="F:protein serine/threonine kinase activity"/>
    <property type="evidence" value="ECO:0007669"/>
    <property type="project" value="UniProtKB-KW"/>
</dbReference>
<evidence type="ECO:0000256" key="1">
    <source>
        <dbReference type="ARBA" id="ARBA00004479"/>
    </source>
</evidence>
<keyword evidence="8" id="KW-0418">Kinase</keyword>
<keyword evidence="8" id="KW-0675">Receptor</keyword>
<dbReference type="SUPFAM" id="SSF56112">
    <property type="entry name" value="Protein kinase-like (PK-like)"/>
    <property type="match status" value="1"/>
</dbReference>
<evidence type="ECO:0000256" key="2">
    <source>
        <dbReference type="ARBA" id="ARBA00022527"/>
    </source>
</evidence>
<keyword evidence="7" id="KW-0325">Glycoprotein</keyword>
<keyword evidence="8" id="KW-0430">Lectin</keyword>
<evidence type="ECO:0000256" key="6">
    <source>
        <dbReference type="ARBA" id="ARBA00023136"/>
    </source>
</evidence>
<evidence type="ECO:0000313" key="8">
    <source>
        <dbReference type="EMBL" id="KHN15467.1"/>
    </source>
</evidence>
<keyword evidence="4" id="KW-0732">Signal</keyword>
<keyword evidence="5" id="KW-1133">Transmembrane helix</keyword>